<keyword evidence="14" id="KW-0067">ATP-binding</keyword>
<evidence type="ECO:0000256" key="10">
    <source>
        <dbReference type="ARBA" id="ARBA00023136"/>
    </source>
</evidence>
<dbReference type="SUPFAM" id="SSF47384">
    <property type="entry name" value="Homodimeric domain of signal transducing histidine kinase"/>
    <property type="match status" value="1"/>
</dbReference>
<feature type="domain" description="Histidine kinase" evidence="12">
    <location>
        <begin position="242"/>
        <end position="437"/>
    </location>
</feature>
<comment type="subcellular location">
    <subcellularLocation>
        <location evidence="2">Cell membrane</location>
    </subcellularLocation>
</comment>
<sequence length="437" mass="46951">MRSRLVLTFATLMALAIALLAVPLARDYSSHRTGRLLLDRRADATRFADLADQAARDGDRATLNDEIRRYADLYGAAVRVRNRDGVLVASAGDMAADDRDAVRLALSGRTTEDLPEVTPFGPRAVLVAEPAGRDAQVTGVVLVESPAGAARADVAAVWGALALGALAGLGCAVLAARRLAWWVLRPVTELDELTRAMARGRRDVRAVPRTGPGELRRLEERFNAMADAVSGSFERQRTFVHAASHELRNPLGTVIMQVENGRNEAALAELERLVTLVDGLLRLARVEHRPVVEDVDVAAELRTRAEGWREPYTAKGLDLVLDLPDSPRRPAVPGAVAQIADIALENAVKFLPPGRRVVVSLDGPVLRIADDGPGLPANEHDRALGHFWRSRTHTNVPGNGLGLAIAAELARACGGALAVLPNEPHGLIVELRLPDQS</sequence>
<accession>A0ABW2CRU4</accession>
<dbReference type="CDD" id="cd00082">
    <property type="entry name" value="HisKA"/>
    <property type="match status" value="1"/>
</dbReference>
<dbReference type="InterPro" id="IPR036890">
    <property type="entry name" value="HATPase_C_sf"/>
</dbReference>
<evidence type="ECO:0000313" key="14">
    <source>
        <dbReference type="EMBL" id="MFC6883706.1"/>
    </source>
</evidence>
<comment type="catalytic activity">
    <reaction evidence="1">
        <text>ATP + protein L-histidine = ADP + protein N-phospho-L-histidine.</text>
        <dbReference type="EC" id="2.7.13.3"/>
    </reaction>
</comment>
<dbReference type="SUPFAM" id="SSF158472">
    <property type="entry name" value="HAMP domain-like"/>
    <property type="match status" value="1"/>
</dbReference>
<dbReference type="GO" id="GO:0005524">
    <property type="term" value="F:ATP binding"/>
    <property type="evidence" value="ECO:0007669"/>
    <property type="project" value="UniProtKB-KW"/>
</dbReference>
<dbReference type="PRINTS" id="PR00344">
    <property type="entry name" value="BCTRLSENSOR"/>
</dbReference>
<keyword evidence="4" id="KW-0597">Phosphoprotein</keyword>
<dbReference type="PANTHER" id="PTHR45436">
    <property type="entry name" value="SENSOR HISTIDINE KINASE YKOH"/>
    <property type="match status" value="1"/>
</dbReference>
<evidence type="ECO:0000256" key="4">
    <source>
        <dbReference type="ARBA" id="ARBA00022553"/>
    </source>
</evidence>
<comment type="caution">
    <text evidence="14">The sequence shown here is derived from an EMBL/GenBank/DDBJ whole genome shotgun (WGS) entry which is preliminary data.</text>
</comment>
<dbReference type="InterPro" id="IPR036097">
    <property type="entry name" value="HisK_dim/P_sf"/>
</dbReference>
<dbReference type="SMART" id="SM00388">
    <property type="entry name" value="HisKA"/>
    <property type="match status" value="1"/>
</dbReference>
<evidence type="ECO:0000256" key="9">
    <source>
        <dbReference type="ARBA" id="ARBA00023012"/>
    </source>
</evidence>
<dbReference type="EC" id="2.7.13.3" evidence="3"/>
<evidence type="ECO:0000256" key="1">
    <source>
        <dbReference type="ARBA" id="ARBA00000085"/>
    </source>
</evidence>
<dbReference type="Pfam" id="PF02518">
    <property type="entry name" value="HATPase_c"/>
    <property type="match status" value="1"/>
</dbReference>
<dbReference type="PROSITE" id="PS50885">
    <property type="entry name" value="HAMP"/>
    <property type="match status" value="1"/>
</dbReference>
<organism evidence="14 15">
    <name type="scientific">Actinomadura yumaensis</name>
    <dbReference type="NCBI Taxonomy" id="111807"/>
    <lineage>
        <taxon>Bacteria</taxon>
        <taxon>Bacillati</taxon>
        <taxon>Actinomycetota</taxon>
        <taxon>Actinomycetes</taxon>
        <taxon>Streptosporangiales</taxon>
        <taxon>Thermomonosporaceae</taxon>
        <taxon>Actinomadura</taxon>
    </lineage>
</organism>
<keyword evidence="6 11" id="KW-0812">Transmembrane</keyword>
<dbReference type="EMBL" id="JBHSXS010000021">
    <property type="protein sequence ID" value="MFC6883706.1"/>
    <property type="molecule type" value="Genomic_DNA"/>
</dbReference>
<proteinExistence type="predicted"/>
<dbReference type="Gene3D" id="3.30.565.10">
    <property type="entry name" value="Histidine kinase-like ATPase, C-terminal domain"/>
    <property type="match status" value="1"/>
</dbReference>
<evidence type="ECO:0000256" key="3">
    <source>
        <dbReference type="ARBA" id="ARBA00012438"/>
    </source>
</evidence>
<evidence type="ECO:0000256" key="6">
    <source>
        <dbReference type="ARBA" id="ARBA00022692"/>
    </source>
</evidence>
<dbReference type="InterPro" id="IPR004358">
    <property type="entry name" value="Sig_transdc_His_kin-like_C"/>
</dbReference>
<dbReference type="Proteomes" id="UP001596380">
    <property type="component" value="Unassembled WGS sequence"/>
</dbReference>
<dbReference type="Pfam" id="PF00672">
    <property type="entry name" value="HAMP"/>
    <property type="match status" value="1"/>
</dbReference>
<keyword evidence="15" id="KW-1185">Reference proteome</keyword>
<feature type="domain" description="HAMP" evidence="13">
    <location>
        <begin position="181"/>
        <end position="234"/>
    </location>
</feature>
<dbReference type="InterPro" id="IPR005467">
    <property type="entry name" value="His_kinase_dom"/>
</dbReference>
<gene>
    <name evidence="14" type="ORF">ACFQKB_28385</name>
</gene>
<feature type="transmembrane region" description="Helical" evidence="11">
    <location>
        <begin position="155"/>
        <end position="176"/>
    </location>
</feature>
<keyword evidence="9" id="KW-0902">Two-component regulatory system</keyword>
<reference evidence="15" key="1">
    <citation type="journal article" date="2019" name="Int. J. Syst. Evol. Microbiol.">
        <title>The Global Catalogue of Microorganisms (GCM) 10K type strain sequencing project: providing services to taxonomists for standard genome sequencing and annotation.</title>
        <authorList>
            <consortium name="The Broad Institute Genomics Platform"/>
            <consortium name="The Broad Institute Genome Sequencing Center for Infectious Disease"/>
            <person name="Wu L."/>
            <person name="Ma J."/>
        </authorList>
    </citation>
    <scope>NUCLEOTIDE SEQUENCE [LARGE SCALE GENOMIC DNA]</scope>
    <source>
        <strain evidence="15">JCM 3369</strain>
    </source>
</reference>
<dbReference type="CDD" id="cd06225">
    <property type="entry name" value="HAMP"/>
    <property type="match status" value="1"/>
</dbReference>
<dbReference type="Gene3D" id="1.10.287.130">
    <property type="match status" value="1"/>
</dbReference>
<dbReference type="SMART" id="SM00304">
    <property type="entry name" value="HAMP"/>
    <property type="match status" value="1"/>
</dbReference>
<keyword evidence="14" id="KW-0547">Nucleotide-binding</keyword>
<dbReference type="InterPro" id="IPR003660">
    <property type="entry name" value="HAMP_dom"/>
</dbReference>
<evidence type="ECO:0000256" key="8">
    <source>
        <dbReference type="ARBA" id="ARBA00022989"/>
    </source>
</evidence>
<evidence type="ECO:0000259" key="12">
    <source>
        <dbReference type="PROSITE" id="PS50109"/>
    </source>
</evidence>
<name>A0ABW2CRU4_9ACTN</name>
<dbReference type="PANTHER" id="PTHR45436:SF5">
    <property type="entry name" value="SENSOR HISTIDINE KINASE TRCS"/>
    <property type="match status" value="1"/>
</dbReference>
<dbReference type="SUPFAM" id="SSF55874">
    <property type="entry name" value="ATPase domain of HSP90 chaperone/DNA topoisomerase II/histidine kinase"/>
    <property type="match status" value="1"/>
</dbReference>
<keyword evidence="5" id="KW-0808">Transferase</keyword>
<dbReference type="Pfam" id="PF00512">
    <property type="entry name" value="HisKA"/>
    <property type="match status" value="1"/>
</dbReference>
<evidence type="ECO:0000256" key="7">
    <source>
        <dbReference type="ARBA" id="ARBA00022777"/>
    </source>
</evidence>
<dbReference type="RefSeq" id="WP_160826728.1">
    <property type="nucleotide sequence ID" value="NZ_JBHSXS010000021.1"/>
</dbReference>
<protein>
    <recommendedName>
        <fullName evidence="3">histidine kinase</fullName>
        <ecNumber evidence="3">2.7.13.3</ecNumber>
    </recommendedName>
</protein>
<dbReference type="PROSITE" id="PS50109">
    <property type="entry name" value="HIS_KIN"/>
    <property type="match status" value="1"/>
</dbReference>
<dbReference type="InterPro" id="IPR003594">
    <property type="entry name" value="HATPase_dom"/>
</dbReference>
<dbReference type="CDD" id="cd00075">
    <property type="entry name" value="HATPase"/>
    <property type="match status" value="1"/>
</dbReference>
<keyword evidence="8 11" id="KW-1133">Transmembrane helix</keyword>
<dbReference type="SMART" id="SM00387">
    <property type="entry name" value="HATPase_c"/>
    <property type="match status" value="1"/>
</dbReference>
<evidence type="ECO:0000256" key="5">
    <source>
        <dbReference type="ARBA" id="ARBA00022679"/>
    </source>
</evidence>
<dbReference type="InterPro" id="IPR003661">
    <property type="entry name" value="HisK_dim/P_dom"/>
</dbReference>
<keyword evidence="10 11" id="KW-0472">Membrane</keyword>
<evidence type="ECO:0000313" key="15">
    <source>
        <dbReference type="Proteomes" id="UP001596380"/>
    </source>
</evidence>
<keyword evidence="7" id="KW-0418">Kinase</keyword>
<evidence type="ECO:0000256" key="11">
    <source>
        <dbReference type="SAM" id="Phobius"/>
    </source>
</evidence>
<evidence type="ECO:0000256" key="2">
    <source>
        <dbReference type="ARBA" id="ARBA00004236"/>
    </source>
</evidence>
<dbReference type="InterPro" id="IPR050428">
    <property type="entry name" value="TCS_sensor_his_kinase"/>
</dbReference>
<evidence type="ECO:0000259" key="13">
    <source>
        <dbReference type="PROSITE" id="PS50885"/>
    </source>
</evidence>